<evidence type="ECO:0000256" key="2">
    <source>
        <dbReference type="SAM" id="Phobius"/>
    </source>
</evidence>
<dbReference type="Pfam" id="PF13365">
    <property type="entry name" value="Trypsin_2"/>
    <property type="match status" value="1"/>
</dbReference>
<comment type="caution">
    <text evidence="3">The sequence shown here is derived from an EMBL/GenBank/DDBJ whole genome shotgun (WGS) entry which is preliminary data.</text>
</comment>
<accession>A0A7W3ZRD6</accession>
<dbReference type="Gene3D" id="2.40.10.10">
    <property type="entry name" value="Trypsin-like serine proteases"/>
    <property type="match status" value="2"/>
</dbReference>
<feature type="compositionally biased region" description="Polar residues" evidence="1">
    <location>
        <begin position="1"/>
        <end position="15"/>
    </location>
</feature>
<evidence type="ECO:0000256" key="1">
    <source>
        <dbReference type="SAM" id="MobiDB-lite"/>
    </source>
</evidence>
<evidence type="ECO:0000313" key="3">
    <source>
        <dbReference type="EMBL" id="MBB1257606.1"/>
    </source>
</evidence>
<dbReference type="PRINTS" id="PR00834">
    <property type="entry name" value="PROTEASES2C"/>
</dbReference>
<dbReference type="InterPro" id="IPR009003">
    <property type="entry name" value="Peptidase_S1_PA"/>
</dbReference>
<dbReference type="InterPro" id="IPR001940">
    <property type="entry name" value="Peptidase_S1C"/>
</dbReference>
<keyword evidence="2" id="KW-0472">Membrane</keyword>
<feature type="compositionally biased region" description="Pro residues" evidence="1">
    <location>
        <begin position="24"/>
        <end position="37"/>
    </location>
</feature>
<feature type="region of interest" description="Disordered" evidence="1">
    <location>
        <begin position="1"/>
        <end position="43"/>
    </location>
</feature>
<keyword evidence="2" id="KW-0812">Transmembrane</keyword>
<keyword evidence="2" id="KW-1133">Transmembrane helix</keyword>
<dbReference type="GO" id="GO:0006508">
    <property type="term" value="P:proteolysis"/>
    <property type="evidence" value="ECO:0007669"/>
    <property type="project" value="InterPro"/>
</dbReference>
<dbReference type="RefSeq" id="WP_181356171.1">
    <property type="nucleotide sequence ID" value="NZ_JABJXA010000006.1"/>
</dbReference>
<dbReference type="EMBL" id="JABJXA010000006">
    <property type="protein sequence ID" value="MBB1257606.1"/>
    <property type="molecule type" value="Genomic_DNA"/>
</dbReference>
<dbReference type="PANTHER" id="PTHR22939">
    <property type="entry name" value="SERINE PROTEASE FAMILY S1C HTRA-RELATED"/>
    <property type="match status" value="1"/>
</dbReference>
<sequence>MSEIPDQNTRADQSTAGASGPAPGAVPPLPPYPPAPPGGARRRRARGVVALAVAAAVAAGALGGAAVGVAGGQWAAGRPDAGPGGSADATNVSADGTGTVASVAAKVTPSVVEVRTDSATGSGVVISKDGEILTNNHVVAGADRVQVRLSDGRTVSARVVGTDPDLDMALLKAEGVRGLTPAALGGSKSLRVGDQVVAVGSPSGLTGSVTSGIVSALDREVTVPREDGERERQREHWPFEYGGGRYNGDLGERTTSYRAIQTDAALNPGNSGGPLFDMAGRVVGINSAIYSPTGGGPGQGGQAGNVGLGFAIPIDDVVKILDDLRAGS</sequence>
<evidence type="ECO:0000313" key="4">
    <source>
        <dbReference type="Proteomes" id="UP000517765"/>
    </source>
</evidence>
<dbReference type="Proteomes" id="UP000517765">
    <property type="component" value="Unassembled WGS sequence"/>
</dbReference>
<dbReference type="InterPro" id="IPR043504">
    <property type="entry name" value="Peptidase_S1_PA_chymotrypsin"/>
</dbReference>
<dbReference type="GO" id="GO:0004252">
    <property type="term" value="F:serine-type endopeptidase activity"/>
    <property type="evidence" value="ECO:0007669"/>
    <property type="project" value="InterPro"/>
</dbReference>
<reference evidence="4" key="1">
    <citation type="submission" date="2020-05" db="EMBL/GenBank/DDBJ databases">
        <title>Classification of alakaliphilic streptomycetes isolated from an alkaline soil next to Lonar Crater, India and a proposal for the recognition of Streptomyces alkaliterrae sp. nov.</title>
        <authorList>
            <person name="Golinska P."/>
        </authorList>
    </citation>
    <scope>NUCLEOTIDE SEQUENCE [LARGE SCALE GENOMIC DNA]</scope>
    <source>
        <strain evidence="4">OF8</strain>
    </source>
</reference>
<dbReference type="PANTHER" id="PTHR22939:SF129">
    <property type="entry name" value="SERINE PROTEASE HTRA2, MITOCHONDRIAL"/>
    <property type="match status" value="1"/>
</dbReference>
<proteinExistence type="predicted"/>
<name>A0A7W3ZRD6_9ACTN</name>
<dbReference type="SUPFAM" id="SSF50494">
    <property type="entry name" value="Trypsin-like serine proteases"/>
    <property type="match status" value="1"/>
</dbReference>
<dbReference type="AlphaFoldDB" id="A0A7W3ZRD6"/>
<protein>
    <submittedName>
        <fullName evidence="3">Trypsin-like peptidase domain-containing protein</fullName>
    </submittedName>
</protein>
<feature type="transmembrane region" description="Helical" evidence="2">
    <location>
        <begin position="48"/>
        <end position="70"/>
    </location>
</feature>
<organism evidence="3 4">
    <name type="scientific">Streptomyces alkaliterrae</name>
    <dbReference type="NCBI Taxonomy" id="2213162"/>
    <lineage>
        <taxon>Bacteria</taxon>
        <taxon>Bacillati</taxon>
        <taxon>Actinomycetota</taxon>
        <taxon>Actinomycetes</taxon>
        <taxon>Kitasatosporales</taxon>
        <taxon>Streptomycetaceae</taxon>
        <taxon>Streptomyces</taxon>
    </lineage>
</organism>
<gene>
    <name evidence="3" type="ORF">H3147_02005</name>
</gene>